<dbReference type="AlphaFoldDB" id="A0A6P7GD28"/>
<dbReference type="PANTHER" id="PTHR10773">
    <property type="entry name" value="DNA-DIRECTED RNA POLYMERASES I, II, AND III SUBUNIT RPABC2"/>
    <property type="match status" value="1"/>
</dbReference>
<name>A0A6P7GD28_DIAVI</name>
<evidence type="ECO:0000256" key="1">
    <source>
        <dbReference type="SAM" id="MobiDB-lite"/>
    </source>
</evidence>
<evidence type="ECO:0000313" key="3">
    <source>
        <dbReference type="RefSeq" id="XP_028147311.1"/>
    </source>
</evidence>
<reference evidence="2 3" key="1">
    <citation type="submission" date="2025-04" db="UniProtKB">
        <authorList>
            <consortium name="RefSeq"/>
        </authorList>
    </citation>
    <scope>IDENTIFICATION</scope>
    <source>
        <tissue evidence="2 3">Whole insect</tissue>
    </source>
</reference>
<organism evidence="3">
    <name type="scientific">Diabrotica virgifera virgifera</name>
    <name type="common">western corn rootworm</name>
    <dbReference type="NCBI Taxonomy" id="50390"/>
    <lineage>
        <taxon>Eukaryota</taxon>
        <taxon>Metazoa</taxon>
        <taxon>Ecdysozoa</taxon>
        <taxon>Arthropoda</taxon>
        <taxon>Hexapoda</taxon>
        <taxon>Insecta</taxon>
        <taxon>Pterygota</taxon>
        <taxon>Neoptera</taxon>
        <taxon>Endopterygota</taxon>
        <taxon>Coleoptera</taxon>
        <taxon>Polyphaga</taxon>
        <taxon>Cucujiformia</taxon>
        <taxon>Chrysomeloidea</taxon>
        <taxon>Chrysomelidae</taxon>
        <taxon>Galerucinae</taxon>
        <taxon>Diabroticina</taxon>
        <taxon>Diabroticites</taxon>
        <taxon>Diabrotica</taxon>
    </lineage>
</organism>
<dbReference type="RefSeq" id="XP_028147310.1">
    <property type="nucleotide sequence ID" value="XM_028291509.1"/>
</dbReference>
<sequence length="204" mass="22820">MNSDDNEDYSDSGSEYLPSSDGNNEYSSDCDESLSNEQLLMELTANPISITPGLVPQPTPSTSAQADIPGTVQGEAVVIENEPAAVEAVVNQGTSATSRKRIRKEKEWKIHQRKKSRNSGKEYFANNGMRVPEKQFDNPDCGCTKKCSTLFTETERKTIFEEFWKLGNYVEQNLYLYGLVKSSTVNRKRPKDGSGVNSKYFTTY</sequence>
<protein>
    <submittedName>
        <fullName evidence="2">Uncharacterized protein LOC114340742 isoform X1</fullName>
    </submittedName>
    <submittedName>
        <fullName evidence="3">Uncharacterized protein LOC114340742 isoform X2</fullName>
    </submittedName>
</protein>
<dbReference type="RefSeq" id="XP_028147311.1">
    <property type="nucleotide sequence ID" value="XM_028291510.1"/>
</dbReference>
<evidence type="ECO:0000313" key="2">
    <source>
        <dbReference type="RefSeq" id="XP_028147310.1"/>
    </source>
</evidence>
<gene>
    <name evidence="2 3" type="primary">LOC114340742</name>
</gene>
<feature type="region of interest" description="Disordered" evidence="1">
    <location>
        <begin position="1"/>
        <end position="39"/>
    </location>
</feature>
<feature type="compositionally biased region" description="Acidic residues" evidence="1">
    <location>
        <begin position="1"/>
        <end position="10"/>
    </location>
</feature>
<dbReference type="PANTHER" id="PTHR10773:SF19">
    <property type="match status" value="1"/>
</dbReference>
<proteinExistence type="predicted"/>
<accession>A0A6P7GD28</accession>